<name>A0ABQ4LHJ5_9BACL</name>
<keyword evidence="3" id="KW-1185">Reference proteome</keyword>
<sequence>MINKNGKVVDDINGGDGNITKQAGAGRRRNVTYQGAEQTAVGGGLFTRFGIQQGFFEEREADRA</sequence>
<dbReference type="EMBL" id="BORU01000002">
    <property type="protein sequence ID" value="GIO55870.1"/>
    <property type="molecule type" value="Genomic_DNA"/>
</dbReference>
<organism evidence="2 3">
    <name type="scientific">Paenibacillus cineris</name>
    <dbReference type="NCBI Taxonomy" id="237530"/>
    <lineage>
        <taxon>Bacteria</taxon>
        <taxon>Bacillati</taxon>
        <taxon>Bacillota</taxon>
        <taxon>Bacilli</taxon>
        <taxon>Bacillales</taxon>
        <taxon>Paenibacillaceae</taxon>
        <taxon>Paenibacillus</taxon>
    </lineage>
</organism>
<reference evidence="2 3" key="1">
    <citation type="submission" date="2021-03" db="EMBL/GenBank/DDBJ databases">
        <title>Antimicrobial resistance genes in bacteria isolated from Japanese honey, and their potential for conferring macrolide and lincosamide resistance in the American foulbrood pathogen Paenibacillus larvae.</title>
        <authorList>
            <person name="Okamoto M."/>
            <person name="Kumagai M."/>
            <person name="Kanamori H."/>
            <person name="Takamatsu D."/>
        </authorList>
    </citation>
    <scope>NUCLEOTIDE SEQUENCE [LARGE SCALE GENOMIC DNA]</scope>
    <source>
        <strain evidence="2 3">J21TS7</strain>
    </source>
</reference>
<evidence type="ECO:0000313" key="3">
    <source>
        <dbReference type="Proteomes" id="UP000676601"/>
    </source>
</evidence>
<feature type="region of interest" description="Disordered" evidence="1">
    <location>
        <begin position="1"/>
        <end position="29"/>
    </location>
</feature>
<accession>A0ABQ4LHJ5</accession>
<comment type="caution">
    <text evidence="2">The sequence shown here is derived from an EMBL/GenBank/DDBJ whole genome shotgun (WGS) entry which is preliminary data.</text>
</comment>
<dbReference type="Proteomes" id="UP000676601">
    <property type="component" value="Unassembled WGS sequence"/>
</dbReference>
<evidence type="ECO:0000313" key="2">
    <source>
        <dbReference type="EMBL" id="GIO55870.1"/>
    </source>
</evidence>
<protein>
    <submittedName>
        <fullName evidence="2">Uncharacterized protein</fullName>
    </submittedName>
</protein>
<evidence type="ECO:0000256" key="1">
    <source>
        <dbReference type="SAM" id="MobiDB-lite"/>
    </source>
</evidence>
<proteinExistence type="predicted"/>
<gene>
    <name evidence="2" type="ORF">J21TS7_41880</name>
</gene>